<evidence type="ECO:0000313" key="16">
    <source>
        <dbReference type="Proteomes" id="UP001268683"/>
    </source>
</evidence>
<comment type="catalytic activity">
    <reaction evidence="6">
        <text>3-(methylsulfanyl)propanoyl-CoA + oxidized [electron-transfer flavoprotein] + H(+) = 3-(methylsulfanyl)acryloyl-CoA + reduced [electron-transfer flavoprotein]</text>
        <dbReference type="Rhea" id="RHEA:52612"/>
        <dbReference type="Rhea" id="RHEA-COMP:10685"/>
        <dbReference type="Rhea" id="RHEA-COMP:10686"/>
        <dbReference type="ChEBI" id="CHEBI:15378"/>
        <dbReference type="ChEBI" id="CHEBI:57692"/>
        <dbReference type="ChEBI" id="CHEBI:58307"/>
        <dbReference type="ChEBI" id="CHEBI:82815"/>
        <dbReference type="ChEBI" id="CHEBI:84994"/>
        <dbReference type="EC" id="1.3.99.41"/>
    </reaction>
    <physiologicalReaction direction="left-to-right" evidence="6">
        <dbReference type="Rhea" id="RHEA:52613"/>
    </physiologicalReaction>
</comment>
<dbReference type="Gene3D" id="1.20.140.10">
    <property type="entry name" value="Butyryl-CoA Dehydrogenase, subunit A, domain 3"/>
    <property type="match status" value="1"/>
</dbReference>
<comment type="function">
    <text evidence="7">Involved in the assimilation of dimethylsulphoniopropionate (DMSP), an important compound in the fixation of carbon in marine phytoplankton, by mediating the conversion of 3-(methylthio)propanoyl-CoA (MMPA-CoA) to 3-(methylthio)acryloyl-CoA (MTA-CoA).</text>
</comment>
<organism evidence="15 16">
    <name type="scientific">Temperatibacter marinus</name>
    <dbReference type="NCBI Taxonomy" id="1456591"/>
    <lineage>
        <taxon>Bacteria</taxon>
        <taxon>Pseudomonadati</taxon>
        <taxon>Pseudomonadota</taxon>
        <taxon>Alphaproteobacteria</taxon>
        <taxon>Kordiimonadales</taxon>
        <taxon>Temperatibacteraceae</taxon>
        <taxon>Temperatibacter</taxon>
    </lineage>
</organism>
<evidence type="ECO:0000256" key="9">
    <source>
        <dbReference type="ARBA" id="ARBA00069043"/>
    </source>
</evidence>
<dbReference type="AlphaFoldDB" id="A0AA52EE01"/>
<dbReference type="InterPro" id="IPR006091">
    <property type="entry name" value="Acyl-CoA_Oxase/DH_mid-dom"/>
</dbReference>
<evidence type="ECO:0000256" key="8">
    <source>
        <dbReference type="ARBA" id="ARBA00066694"/>
    </source>
</evidence>
<dbReference type="Pfam" id="PF00441">
    <property type="entry name" value="Acyl-CoA_dh_1"/>
    <property type="match status" value="1"/>
</dbReference>
<dbReference type="Pfam" id="PF12806">
    <property type="entry name" value="Acyl-CoA_dh_C"/>
    <property type="match status" value="1"/>
</dbReference>
<dbReference type="Gene3D" id="2.40.110.10">
    <property type="entry name" value="Butyryl-CoA Dehydrogenase, subunit A, domain 2"/>
    <property type="match status" value="1"/>
</dbReference>
<feature type="domain" description="Acetyl-CoA dehydrogenase-like C-terminal" evidence="14">
    <location>
        <begin position="467"/>
        <end position="589"/>
    </location>
</feature>
<dbReference type="RefSeq" id="WP_310797763.1">
    <property type="nucleotide sequence ID" value="NZ_CP123872.1"/>
</dbReference>
<feature type="domain" description="Acyl-CoA dehydrogenase/oxidase C-terminal" evidence="11">
    <location>
        <begin position="284"/>
        <end position="450"/>
    </location>
</feature>
<reference evidence="15" key="1">
    <citation type="submission" date="2023-04" db="EMBL/GenBank/DDBJ databases">
        <title>Complete genome sequence of Temperatibacter marinus.</title>
        <authorList>
            <person name="Rong J.-C."/>
            <person name="Yi M.-L."/>
            <person name="Zhao Q."/>
        </authorList>
    </citation>
    <scope>NUCLEOTIDE SEQUENCE</scope>
    <source>
        <strain evidence="15">NBRC 110045</strain>
    </source>
</reference>
<feature type="domain" description="Acyl-CoA dehydrogenase/oxidase N-terminal" evidence="13">
    <location>
        <begin position="81"/>
        <end position="157"/>
    </location>
</feature>
<proteinExistence type="inferred from homology"/>
<dbReference type="InterPro" id="IPR009100">
    <property type="entry name" value="AcylCoA_DH/oxidase_NM_dom_sf"/>
</dbReference>
<name>A0AA52EE01_9PROT</name>
<feature type="domain" description="Acyl-CoA oxidase/dehydrogenase middle" evidence="12">
    <location>
        <begin position="162"/>
        <end position="269"/>
    </location>
</feature>
<dbReference type="InterPro" id="IPR046373">
    <property type="entry name" value="Acyl-CoA_Oxase/DH_mid-dom_sf"/>
</dbReference>
<dbReference type="InterPro" id="IPR052166">
    <property type="entry name" value="Diverse_Acyl-CoA_DH"/>
</dbReference>
<gene>
    <name evidence="15" type="ORF">QGN29_10275</name>
</gene>
<evidence type="ECO:0000256" key="7">
    <source>
        <dbReference type="ARBA" id="ARBA00058683"/>
    </source>
</evidence>
<evidence type="ECO:0000313" key="15">
    <source>
        <dbReference type="EMBL" id="WND01933.1"/>
    </source>
</evidence>
<dbReference type="Pfam" id="PF02771">
    <property type="entry name" value="Acyl-CoA_dh_N"/>
    <property type="match status" value="1"/>
</dbReference>
<evidence type="ECO:0000259" key="11">
    <source>
        <dbReference type="Pfam" id="PF00441"/>
    </source>
</evidence>
<dbReference type="InterPro" id="IPR009075">
    <property type="entry name" value="AcylCo_DH/oxidase_C"/>
</dbReference>
<dbReference type="InterPro" id="IPR037069">
    <property type="entry name" value="AcylCoA_DH/ox_N_sf"/>
</dbReference>
<dbReference type="KEGG" id="tmk:QGN29_10275"/>
<dbReference type="FunFam" id="2.40.110.10:FF:000031">
    <property type="entry name" value="Acyl-CoA dehydrogenase, putative"/>
    <property type="match status" value="1"/>
</dbReference>
<dbReference type="GO" id="GO:0016627">
    <property type="term" value="F:oxidoreductase activity, acting on the CH-CH group of donors"/>
    <property type="evidence" value="ECO:0007669"/>
    <property type="project" value="InterPro"/>
</dbReference>
<evidence type="ECO:0000259" key="13">
    <source>
        <dbReference type="Pfam" id="PF02771"/>
    </source>
</evidence>
<comment type="cofactor">
    <cofactor evidence="1 10">
        <name>FAD</name>
        <dbReference type="ChEBI" id="CHEBI:57692"/>
    </cofactor>
</comment>
<dbReference type="SUPFAM" id="SSF56645">
    <property type="entry name" value="Acyl-CoA dehydrogenase NM domain-like"/>
    <property type="match status" value="1"/>
</dbReference>
<dbReference type="SUPFAM" id="SSF47203">
    <property type="entry name" value="Acyl-CoA dehydrogenase C-terminal domain-like"/>
    <property type="match status" value="1"/>
</dbReference>
<keyword evidence="3 10" id="KW-0285">Flavoprotein</keyword>
<dbReference type="PANTHER" id="PTHR42803">
    <property type="entry name" value="ACYL-COA DEHYDROGENASE"/>
    <property type="match status" value="1"/>
</dbReference>
<evidence type="ECO:0000256" key="1">
    <source>
        <dbReference type="ARBA" id="ARBA00001974"/>
    </source>
</evidence>
<evidence type="ECO:0000259" key="12">
    <source>
        <dbReference type="Pfam" id="PF02770"/>
    </source>
</evidence>
<keyword evidence="5 10" id="KW-0560">Oxidoreductase</keyword>
<dbReference type="InterPro" id="IPR025878">
    <property type="entry name" value="Acyl-CoA_dh-like_C_dom"/>
</dbReference>
<keyword evidence="16" id="KW-1185">Reference proteome</keyword>
<accession>A0AA52EE01</accession>
<protein>
    <recommendedName>
        <fullName evidence="9">3-methylmercaptopropionyl-CoA dehydrogenase</fullName>
        <ecNumber evidence="8">1.3.99.41</ecNumber>
    </recommendedName>
</protein>
<dbReference type="Pfam" id="PF02770">
    <property type="entry name" value="Acyl-CoA_dh_M"/>
    <property type="match status" value="1"/>
</dbReference>
<dbReference type="EMBL" id="CP123872">
    <property type="protein sequence ID" value="WND01933.1"/>
    <property type="molecule type" value="Genomic_DNA"/>
</dbReference>
<dbReference type="EC" id="1.3.99.41" evidence="8"/>
<keyword evidence="4 10" id="KW-0274">FAD</keyword>
<dbReference type="InterPro" id="IPR013786">
    <property type="entry name" value="AcylCoA_DH/ox_N"/>
</dbReference>
<dbReference type="Proteomes" id="UP001268683">
    <property type="component" value="Chromosome"/>
</dbReference>
<evidence type="ECO:0000259" key="14">
    <source>
        <dbReference type="Pfam" id="PF12806"/>
    </source>
</evidence>
<sequence>MTDYKAPLEEISFVLETISSMKEWDKLPGFEDASEDMVAAILDEGGKFASEMIAPTNGPCDLFGAKLNDGVVTVSPELDPIHKAYVENGWNTLANNPEFGGQGLPETLSLAFAEMLTSANMAYSLHWILSNGAVSAIQAHGSDAIKEKYLPKMVSGEWSGSMNLTEPAAGSDVGALKTKAEPQEDGSYHIKGQKIFISWGEHELSENIIHLVLARTPGAPEGTRGISMFVVPKYLVKDDGTRGERNDVKCVGVEHKLGIHSSPTCVLSFGEKNSCVGYLVGRENKGMANMFTMMNHARIMVGLQGVSIGERAYQNAVNFAAERIQSAQIGSKDRSSVAIINHPDIRRTLMTMRAHIEAARAILYRNVWAIDQAHKSTDEEAKRLALGESDLLTPLSKAYATDIGCEVASMAVQVFGGMGYVEETGVAQFYRDIRIAPIYEGTNGIQALDLVGRKLNMDGGEHWKHMIAEIKAFVQSMDRSLSGQKEGLSEGIKALESASESLFANGFEGLVDTAAGATPYLRLFSTVVGAYLLAKQAVIAERRLAGDEGNPVFLKAKIVTAKFYIEQILPTAVCLLGPITAGADRLYEIEEEGFLRQG</sequence>
<evidence type="ECO:0000256" key="10">
    <source>
        <dbReference type="RuleBase" id="RU362125"/>
    </source>
</evidence>
<evidence type="ECO:0000256" key="5">
    <source>
        <dbReference type="ARBA" id="ARBA00023002"/>
    </source>
</evidence>
<evidence type="ECO:0000256" key="3">
    <source>
        <dbReference type="ARBA" id="ARBA00022630"/>
    </source>
</evidence>
<evidence type="ECO:0000256" key="4">
    <source>
        <dbReference type="ARBA" id="ARBA00022827"/>
    </source>
</evidence>
<comment type="similarity">
    <text evidence="2 10">Belongs to the acyl-CoA dehydrogenase family.</text>
</comment>
<dbReference type="PANTHER" id="PTHR42803:SF1">
    <property type="entry name" value="BROAD-SPECIFICITY LINEAR ACYL-COA DEHYDROGENASE FADE5"/>
    <property type="match status" value="1"/>
</dbReference>
<dbReference type="InterPro" id="IPR036250">
    <property type="entry name" value="AcylCo_DH-like_C"/>
</dbReference>
<evidence type="ECO:0000256" key="2">
    <source>
        <dbReference type="ARBA" id="ARBA00009347"/>
    </source>
</evidence>
<dbReference type="Gene3D" id="1.10.540.10">
    <property type="entry name" value="Acyl-CoA dehydrogenase/oxidase, N-terminal domain"/>
    <property type="match status" value="1"/>
</dbReference>
<evidence type="ECO:0000256" key="6">
    <source>
        <dbReference type="ARBA" id="ARBA00051388"/>
    </source>
</evidence>
<dbReference type="GO" id="GO:0050660">
    <property type="term" value="F:flavin adenine dinucleotide binding"/>
    <property type="evidence" value="ECO:0007669"/>
    <property type="project" value="InterPro"/>
</dbReference>